<dbReference type="PANTHER" id="PTHR48011:SF5">
    <property type="entry name" value="PROTEIN KINASE DOMAIN-CONTAINING PROTEIN"/>
    <property type="match status" value="1"/>
</dbReference>
<dbReference type="Gene3D" id="1.10.510.10">
    <property type="entry name" value="Transferase(Phosphotransferase) domain 1"/>
    <property type="match status" value="1"/>
</dbReference>
<evidence type="ECO:0000256" key="1">
    <source>
        <dbReference type="ARBA" id="ARBA00022679"/>
    </source>
</evidence>
<evidence type="ECO:0000313" key="10">
    <source>
        <dbReference type="Proteomes" id="UP001497522"/>
    </source>
</evidence>
<evidence type="ECO:0000259" key="8">
    <source>
        <dbReference type="PROSITE" id="PS50011"/>
    </source>
</evidence>
<organism evidence="9 10">
    <name type="scientific">Sphagnum jensenii</name>
    <dbReference type="NCBI Taxonomy" id="128206"/>
    <lineage>
        <taxon>Eukaryota</taxon>
        <taxon>Viridiplantae</taxon>
        <taxon>Streptophyta</taxon>
        <taxon>Embryophyta</taxon>
        <taxon>Bryophyta</taxon>
        <taxon>Sphagnophytina</taxon>
        <taxon>Sphagnopsida</taxon>
        <taxon>Sphagnales</taxon>
        <taxon>Sphagnaceae</taxon>
        <taxon>Sphagnum</taxon>
    </lineage>
</organism>
<reference evidence="9 10" key="1">
    <citation type="submission" date="2024-03" db="EMBL/GenBank/DDBJ databases">
        <authorList>
            <consortium name="ELIXIR-Norway"/>
            <consortium name="Elixir Norway"/>
        </authorList>
    </citation>
    <scope>NUCLEOTIDE SEQUENCE [LARGE SCALE GENOMIC DNA]</scope>
</reference>
<dbReference type="EMBL" id="OZ023703">
    <property type="protein sequence ID" value="CAK9870573.1"/>
    <property type="molecule type" value="Genomic_DNA"/>
</dbReference>
<feature type="region of interest" description="Disordered" evidence="7">
    <location>
        <begin position="42"/>
        <end position="77"/>
    </location>
</feature>
<dbReference type="InterPro" id="IPR017441">
    <property type="entry name" value="Protein_kinase_ATP_BS"/>
</dbReference>
<comment type="similarity">
    <text evidence="6">Belongs to the protein kinase superfamily.</text>
</comment>
<proteinExistence type="inferred from homology"/>
<dbReference type="Gene3D" id="3.30.200.20">
    <property type="entry name" value="Phosphorylase Kinase, domain 1"/>
    <property type="match status" value="1"/>
</dbReference>
<dbReference type="PROSITE" id="PS50011">
    <property type="entry name" value="PROTEIN_KINASE_DOM"/>
    <property type="match status" value="1"/>
</dbReference>
<evidence type="ECO:0000313" key="9">
    <source>
        <dbReference type="EMBL" id="CAK9870573.1"/>
    </source>
</evidence>
<keyword evidence="4 5" id="KW-0067">ATP-binding</keyword>
<accession>A0ABP1B601</accession>
<evidence type="ECO:0000256" key="6">
    <source>
        <dbReference type="RuleBase" id="RU000304"/>
    </source>
</evidence>
<dbReference type="SUPFAM" id="SSF56112">
    <property type="entry name" value="Protein kinase-like (PK-like)"/>
    <property type="match status" value="1"/>
</dbReference>
<keyword evidence="3" id="KW-0418">Kinase</keyword>
<feature type="binding site" evidence="5">
    <location>
        <position position="35"/>
    </location>
    <ligand>
        <name>ATP</name>
        <dbReference type="ChEBI" id="CHEBI:30616"/>
    </ligand>
</feature>
<protein>
    <recommendedName>
        <fullName evidence="8">Protein kinase domain-containing protein</fullName>
    </recommendedName>
</protein>
<evidence type="ECO:0000256" key="4">
    <source>
        <dbReference type="ARBA" id="ARBA00022840"/>
    </source>
</evidence>
<dbReference type="PANTHER" id="PTHR48011">
    <property type="entry name" value="CCR4-NOT TRANSCRIPTIONAL COMPLEX SUBUNIT CAF120-RELATED"/>
    <property type="match status" value="1"/>
</dbReference>
<keyword evidence="6" id="KW-0723">Serine/threonine-protein kinase</keyword>
<feature type="domain" description="Protein kinase" evidence="8">
    <location>
        <begin position="6"/>
        <end position="215"/>
    </location>
</feature>
<dbReference type="PROSITE" id="PS00107">
    <property type="entry name" value="PROTEIN_KINASE_ATP"/>
    <property type="match status" value="1"/>
</dbReference>
<dbReference type="Proteomes" id="UP001497522">
    <property type="component" value="Chromosome 2"/>
</dbReference>
<dbReference type="PROSITE" id="PS00108">
    <property type="entry name" value="PROTEIN_KINASE_ST"/>
    <property type="match status" value="1"/>
</dbReference>
<keyword evidence="1" id="KW-0808">Transferase</keyword>
<dbReference type="Pfam" id="PF00069">
    <property type="entry name" value="Pkinase"/>
    <property type="match status" value="1"/>
</dbReference>
<keyword evidence="10" id="KW-1185">Reference proteome</keyword>
<dbReference type="InterPro" id="IPR052751">
    <property type="entry name" value="Plant_MAPKKK"/>
</dbReference>
<name>A0ABP1B601_9BRYO</name>
<gene>
    <name evidence="9" type="ORF">CSSPJE1EN2_LOCUS13241</name>
</gene>
<evidence type="ECO:0000256" key="2">
    <source>
        <dbReference type="ARBA" id="ARBA00022741"/>
    </source>
</evidence>
<keyword evidence="2 5" id="KW-0547">Nucleotide-binding</keyword>
<dbReference type="SMART" id="SM00220">
    <property type="entry name" value="S_TKc"/>
    <property type="match status" value="1"/>
</dbReference>
<evidence type="ECO:0000256" key="7">
    <source>
        <dbReference type="SAM" id="MobiDB-lite"/>
    </source>
</evidence>
<evidence type="ECO:0000256" key="5">
    <source>
        <dbReference type="PROSITE-ProRule" id="PRU10141"/>
    </source>
</evidence>
<dbReference type="InterPro" id="IPR008271">
    <property type="entry name" value="Ser/Thr_kinase_AS"/>
</dbReference>
<dbReference type="InterPro" id="IPR011009">
    <property type="entry name" value="Kinase-like_dom_sf"/>
</dbReference>
<evidence type="ECO:0000256" key="3">
    <source>
        <dbReference type="ARBA" id="ARBA00022777"/>
    </source>
</evidence>
<feature type="compositionally biased region" description="Acidic residues" evidence="7">
    <location>
        <begin position="52"/>
        <end position="64"/>
    </location>
</feature>
<dbReference type="InterPro" id="IPR000719">
    <property type="entry name" value="Prot_kinase_dom"/>
</dbReference>
<sequence>MGMSSLIRGSLLGAGAFGQVHLAMDRVTGSLFAVKSTVVGSCNQQQQHKSDDDDGDAVEEEEEDKIVGGGGQKKKNSTAHLAAMENEIRMLQGLESEFVVRCLGSSWSEVEEKGRGKRRLRNVFLEYMPGGSLSNLLKQFFASGGVQQQQQPPLDELLIRSYTRSILQGIEYLHRRGIVHGDIKAKNVLVGSNAGTLKLADFGSAERINAQELGL</sequence>